<accession>A0AAX3RMI1</accession>
<dbReference type="Proteomes" id="UP001214898">
    <property type="component" value="Chromosome"/>
</dbReference>
<dbReference type="EMBL" id="CP120576">
    <property type="protein sequence ID" value="WEY83414.2"/>
    <property type="molecule type" value="Genomic_DNA"/>
</dbReference>
<dbReference type="AlphaFoldDB" id="A0AAX3RMI1"/>
<organism evidence="1 2">
    <name type="scientific">Bacillus subtilis</name>
    <dbReference type="NCBI Taxonomy" id="1423"/>
    <lineage>
        <taxon>Bacteria</taxon>
        <taxon>Bacillati</taxon>
        <taxon>Bacillota</taxon>
        <taxon>Bacilli</taxon>
        <taxon>Bacillales</taxon>
        <taxon>Bacillaceae</taxon>
        <taxon>Bacillus</taxon>
    </lineage>
</organism>
<dbReference type="RefSeq" id="WP_119123067.1">
    <property type="nucleotide sequence ID" value="NZ_AP024621.1"/>
</dbReference>
<name>A0AAX3RMI1_BACIU</name>
<reference evidence="1" key="1">
    <citation type="submission" date="2025-02" db="EMBL/GenBank/DDBJ databases">
        <title>Complete genome sequences of 52 Bacillus and Priestia strains isolated from West-African fermentations and 26 reference strains from the DSMZ collection.</title>
        <authorList>
            <person name="Wiedenbein E.S."/>
            <person name="Canoy T.S."/>
            <person name="Hui Y."/>
            <person name="Parkouda C."/>
            <person name="Dawende C."/>
            <person name="Ametefe E."/>
            <person name="Jespersen L."/>
            <person name="Nielsen D.S."/>
        </authorList>
    </citation>
    <scope>NUCLEOTIDE SEQUENCE</scope>
    <source>
        <strain evidence="1">PRO56</strain>
    </source>
</reference>
<protein>
    <submittedName>
        <fullName evidence="1">Uncharacterized protein</fullName>
    </submittedName>
</protein>
<sequence length="58" mass="6741">MELALLLKNKPFRNLTGAPRWCIVEPSFNNESKLDDDKIFFSTWVLQVLGGIKQYAKR</sequence>
<gene>
    <name evidence="1" type="ORF">P5633_13375</name>
</gene>
<evidence type="ECO:0000313" key="2">
    <source>
        <dbReference type="Proteomes" id="UP001214898"/>
    </source>
</evidence>
<evidence type="ECO:0000313" key="1">
    <source>
        <dbReference type="EMBL" id="WEY83414.2"/>
    </source>
</evidence>
<proteinExistence type="predicted"/>